<reference evidence="4" key="1">
    <citation type="journal article" date="2019" name="Int. J. Syst. Evol. Microbiol.">
        <title>The Global Catalogue of Microorganisms (GCM) 10K type strain sequencing project: providing services to taxonomists for standard genome sequencing and annotation.</title>
        <authorList>
            <consortium name="The Broad Institute Genomics Platform"/>
            <consortium name="The Broad Institute Genome Sequencing Center for Infectious Disease"/>
            <person name="Wu L."/>
            <person name="Ma J."/>
        </authorList>
    </citation>
    <scope>NUCLEOTIDE SEQUENCE [LARGE SCALE GENOMIC DNA]</scope>
    <source>
        <strain evidence="4">CCUG 53903</strain>
    </source>
</reference>
<dbReference type="SUPFAM" id="SSF48264">
    <property type="entry name" value="Cytochrome P450"/>
    <property type="match status" value="1"/>
</dbReference>
<evidence type="ECO:0000256" key="2">
    <source>
        <dbReference type="RuleBase" id="RU000461"/>
    </source>
</evidence>
<keyword evidence="4" id="KW-1185">Reference proteome</keyword>
<dbReference type="PANTHER" id="PTHR46696">
    <property type="entry name" value="P450, PUTATIVE (EUROFUNG)-RELATED"/>
    <property type="match status" value="1"/>
</dbReference>
<keyword evidence="2" id="KW-0479">Metal-binding</keyword>
<sequence>MSDTYARYATLREEGPVQRVATPLGGYAYVVLRYDDARAALNDQRLSKHPKNAPAYLREAGIVTEDVGPLGVNMLASDPPDHTRLRRVVGRAFTPRRVESLRPRIQQITDDLLDALPVGEEIDLIGRFAFPLPVIVICEMLGVPAEDRDQFRTWTRSMTIVPSTPERRQRREAGLAALGIYMSDLIALRRSEIDRTLPSEEQPDLISALIMATDDRGTLDEQELHGTLMLLFIAGHETTVNLIGNGTLALLRNRDQLDALMADPGLLPSAVEELLRYDGPVERATFRTAVEDVEVGGVTIPSGSLVVVALGSADRDPHRFDLPDKLDLARKDNPHLAFGHGMHFCLGAPLARLEGMVAFSSLFARFPGIRLAAPPEDLRMRPQEALMIFRGLEELPVRL</sequence>
<dbReference type="PROSITE" id="PS00086">
    <property type="entry name" value="CYTOCHROME_P450"/>
    <property type="match status" value="1"/>
</dbReference>
<dbReference type="InterPro" id="IPR001128">
    <property type="entry name" value="Cyt_P450"/>
</dbReference>
<keyword evidence="2" id="KW-0560">Oxidoreductase</keyword>
<dbReference type="InterPro" id="IPR002397">
    <property type="entry name" value="Cyt_P450_B"/>
</dbReference>
<keyword evidence="2" id="KW-0349">Heme</keyword>
<dbReference type="CDD" id="cd11029">
    <property type="entry name" value="CYP107-like"/>
    <property type="match status" value="1"/>
</dbReference>
<protein>
    <submittedName>
        <fullName evidence="3">Cytochrome P450</fullName>
    </submittedName>
</protein>
<dbReference type="EMBL" id="JBHSPA010000119">
    <property type="protein sequence ID" value="MFC5835249.1"/>
    <property type="molecule type" value="Genomic_DNA"/>
</dbReference>
<comment type="caution">
    <text evidence="3">The sequence shown here is derived from an EMBL/GenBank/DDBJ whole genome shotgun (WGS) entry which is preliminary data.</text>
</comment>
<dbReference type="PANTHER" id="PTHR46696:SF1">
    <property type="entry name" value="CYTOCHROME P450 YJIB-RELATED"/>
    <property type="match status" value="1"/>
</dbReference>
<dbReference type="RefSeq" id="WP_379524660.1">
    <property type="nucleotide sequence ID" value="NZ_JBHSPA010000119.1"/>
</dbReference>
<gene>
    <name evidence="3" type="ORF">ACFPZ3_66445</name>
</gene>
<dbReference type="PRINTS" id="PR00359">
    <property type="entry name" value="BP450"/>
</dbReference>
<dbReference type="InterPro" id="IPR017972">
    <property type="entry name" value="Cyt_P450_CS"/>
</dbReference>
<keyword evidence="2" id="KW-0503">Monooxygenase</keyword>
<dbReference type="InterPro" id="IPR036396">
    <property type="entry name" value="Cyt_P450_sf"/>
</dbReference>
<proteinExistence type="inferred from homology"/>
<name>A0ABW1DBK9_9ACTN</name>
<dbReference type="Pfam" id="PF00067">
    <property type="entry name" value="p450"/>
    <property type="match status" value="1"/>
</dbReference>
<comment type="similarity">
    <text evidence="1 2">Belongs to the cytochrome P450 family.</text>
</comment>
<keyword evidence="2" id="KW-0408">Iron</keyword>
<organism evidence="3 4">
    <name type="scientific">Nonomuraea insulae</name>
    <dbReference type="NCBI Taxonomy" id="1616787"/>
    <lineage>
        <taxon>Bacteria</taxon>
        <taxon>Bacillati</taxon>
        <taxon>Actinomycetota</taxon>
        <taxon>Actinomycetes</taxon>
        <taxon>Streptosporangiales</taxon>
        <taxon>Streptosporangiaceae</taxon>
        <taxon>Nonomuraea</taxon>
    </lineage>
</organism>
<evidence type="ECO:0000313" key="3">
    <source>
        <dbReference type="EMBL" id="MFC5835249.1"/>
    </source>
</evidence>
<accession>A0ABW1DBK9</accession>
<dbReference type="Proteomes" id="UP001596058">
    <property type="component" value="Unassembled WGS sequence"/>
</dbReference>
<evidence type="ECO:0000256" key="1">
    <source>
        <dbReference type="ARBA" id="ARBA00010617"/>
    </source>
</evidence>
<dbReference type="Gene3D" id="1.10.630.10">
    <property type="entry name" value="Cytochrome P450"/>
    <property type="match status" value="1"/>
</dbReference>
<evidence type="ECO:0000313" key="4">
    <source>
        <dbReference type="Proteomes" id="UP001596058"/>
    </source>
</evidence>